<dbReference type="EMBL" id="LBSM01000015">
    <property type="protein sequence ID" value="KKQ17848.1"/>
    <property type="molecule type" value="Genomic_DNA"/>
</dbReference>
<evidence type="ECO:0008006" key="3">
    <source>
        <dbReference type="Google" id="ProtNLM"/>
    </source>
</evidence>
<gene>
    <name evidence="1" type="ORF">US31_C0015G0014</name>
</gene>
<dbReference type="Gene3D" id="1.10.10.10">
    <property type="entry name" value="Winged helix-like DNA-binding domain superfamily/Winged helix DNA-binding domain"/>
    <property type="match status" value="1"/>
</dbReference>
<dbReference type="InterPro" id="IPR043519">
    <property type="entry name" value="NT_sf"/>
</dbReference>
<comment type="caution">
    <text evidence="1">The sequence shown here is derived from an EMBL/GenBank/DDBJ whole genome shotgun (WGS) entry which is preliminary data.</text>
</comment>
<name>A0A0G0FFG2_9BACT</name>
<sequence>MVSLTKKESEILMKLFKDFSKNYNSNSISKELAVSPRGALKVLKHLEKENLVIGKRMGKAVFYKLNLEDLYTRKIIETLLIEETRNKAQRWLNEFGQVLEYTEIVIIFGSIIKNPQHAKDVDLLLVYNRKDYQKVSTFIDAKNKVLFKKIHDIPQTIGDLKDNLKKNPAIIDAIRTGYVLNGYDKIIEVIKDVSNL</sequence>
<accession>A0A0G0FFG2</accession>
<dbReference type="Proteomes" id="UP000034508">
    <property type="component" value="Unassembled WGS sequence"/>
</dbReference>
<dbReference type="SUPFAM" id="SSF81301">
    <property type="entry name" value="Nucleotidyltransferase"/>
    <property type="match status" value="1"/>
</dbReference>
<dbReference type="SUPFAM" id="SSF46785">
    <property type="entry name" value="Winged helix' DNA-binding domain"/>
    <property type="match status" value="1"/>
</dbReference>
<evidence type="ECO:0000313" key="2">
    <source>
        <dbReference type="Proteomes" id="UP000034508"/>
    </source>
</evidence>
<proteinExistence type="predicted"/>
<dbReference type="AlphaFoldDB" id="A0A0G0FFG2"/>
<protein>
    <recommendedName>
        <fullName evidence="3">Polymerase beta nucleotidyltransferase domain-containing protein</fullName>
    </recommendedName>
</protein>
<dbReference type="InterPro" id="IPR036390">
    <property type="entry name" value="WH_DNA-bd_sf"/>
</dbReference>
<dbReference type="InterPro" id="IPR036388">
    <property type="entry name" value="WH-like_DNA-bd_sf"/>
</dbReference>
<organism evidence="1 2">
    <name type="scientific">Berkelbacteria bacterium GW2011_GWA1_36_9</name>
    <dbReference type="NCBI Taxonomy" id="1618331"/>
    <lineage>
        <taxon>Bacteria</taxon>
        <taxon>Candidatus Berkelbacteria</taxon>
    </lineage>
</organism>
<reference evidence="1 2" key="1">
    <citation type="journal article" date="2015" name="Nature">
        <title>rRNA introns, odd ribosomes, and small enigmatic genomes across a large radiation of phyla.</title>
        <authorList>
            <person name="Brown C.T."/>
            <person name="Hug L.A."/>
            <person name="Thomas B.C."/>
            <person name="Sharon I."/>
            <person name="Castelle C.J."/>
            <person name="Singh A."/>
            <person name="Wilkins M.J."/>
            <person name="Williams K.H."/>
            <person name="Banfield J.F."/>
        </authorList>
    </citation>
    <scope>NUCLEOTIDE SEQUENCE [LARGE SCALE GENOMIC DNA]</scope>
</reference>
<evidence type="ECO:0000313" key="1">
    <source>
        <dbReference type="EMBL" id="KKQ17848.1"/>
    </source>
</evidence>